<protein>
    <submittedName>
        <fullName evidence="3">Uncharacterized protein</fullName>
    </submittedName>
</protein>
<dbReference type="OrthoDB" id="5628922at2"/>
<feature type="transmembrane region" description="Helical" evidence="2">
    <location>
        <begin position="68"/>
        <end position="90"/>
    </location>
</feature>
<evidence type="ECO:0000256" key="1">
    <source>
        <dbReference type="SAM" id="Coils"/>
    </source>
</evidence>
<evidence type="ECO:0000313" key="4">
    <source>
        <dbReference type="Proteomes" id="UP000236724"/>
    </source>
</evidence>
<keyword evidence="2" id="KW-1133">Transmembrane helix</keyword>
<evidence type="ECO:0000313" key="3">
    <source>
        <dbReference type="EMBL" id="SEH04319.1"/>
    </source>
</evidence>
<reference evidence="3 4" key="1">
    <citation type="submission" date="2016-10" db="EMBL/GenBank/DDBJ databases">
        <authorList>
            <person name="de Groot N.N."/>
        </authorList>
    </citation>
    <scope>NUCLEOTIDE SEQUENCE [LARGE SCALE GENOMIC DNA]</scope>
    <source>
        <strain evidence="3">MBHS1</strain>
    </source>
</reference>
<name>A0A1H6F4X8_9GAMM</name>
<feature type="transmembrane region" description="Helical" evidence="2">
    <location>
        <begin position="102"/>
        <end position="121"/>
    </location>
</feature>
<gene>
    <name evidence="3" type="ORF">MBHS_00165</name>
</gene>
<accession>A0A1H6F4X8</accession>
<keyword evidence="2" id="KW-0812">Transmembrane</keyword>
<dbReference type="AlphaFoldDB" id="A0A1H6F4X8"/>
<keyword evidence="4" id="KW-1185">Reference proteome</keyword>
<feature type="transmembrane region" description="Helical" evidence="2">
    <location>
        <begin position="6"/>
        <end position="24"/>
    </location>
</feature>
<proteinExistence type="predicted"/>
<dbReference type="EMBL" id="FMSV02000044">
    <property type="protein sequence ID" value="SEH04319.1"/>
    <property type="molecule type" value="Genomic_DNA"/>
</dbReference>
<feature type="coiled-coil region" evidence="1">
    <location>
        <begin position="161"/>
        <end position="188"/>
    </location>
</feature>
<dbReference type="Proteomes" id="UP000236724">
    <property type="component" value="Unassembled WGS sequence"/>
</dbReference>
<dbReference type="RefSeq" id="WP_103918395.1">
    <property type="nucleotide sequence ID" value="NZ_FMSV02000044.1"/>
</dbReference>
<keyword evidence="2" id="KW-0472">Membrane</keyword>
<evidence type="ECO:0000256" key="2">
    <source>
        <dbReference type="SAM" id="Phobius"/>
    </source>
</evidence>
<keyword evidence="1" id="KW-0175">Coiled coil</keyword>
<feature type="transmembrane region" description="Helical" evidence="2">
    <location>
        <begin position="36"/>
        <end position="62"/>
    </location>
</feature>
<organism evidence="3 4">
    <name type="scientific">Candidatus Venteria ishoeyi</name>
    <dbReference type="NCBI Taxonomy" id="1899563"/>
    <lineage>
        <taxon>Bacteria</taxon>
        <taxon>Pseudomonadati</taxon>
        <taxon>Pseudomonadota</taxon>
        <taxon>Gammaproteobacteria</taxon>
        <taxon>Thiotrichales</taxon>
        <taxon>Thiotrichaceae</taxon>
        <taxon>Venteria</taxon>
    </lineage>
</organism>
<feature type="transmembrane region" description="Helical" evidence="2">
    <location>
        <begin position="286"/>
        <end position="305"/>
    </location>
</feature>
<sequence length="451" mass="49222">MSLYTIIFAFVASALAVLLFTHYWRKQPLIAAAPSPGVEIITALSGIGAALVSIWFAASFAWTMGDTLIMKIAFVLVFLVAQGAEFTGAFHIARAWHQRRPFLFVLCLSSLTIGVLLSVLAGQSHVANRVDALEAQRIKASGQYQAAMSARDSASAKAARLAVSKTEADAAHAQLENARADLRNYLASNAKNSKGRTVGTVQSTISKYGCGGYYANLCTEQQRLQSDINAAQQIITRWNHYQGALQHAEALQSTPLESGVTDATLPWIDSLSKNTGITEETITARFNVAIAGVNEFLALLLLYLWGNMRMRDYPAAPQNIPAAQVQKTGEPVPQLDVGGRIIKDGLIHGHAGEIVLNETATSWLDTQYPNWLDSLNQGVLSIPIGNASYAMPKSNDSHAVSTGNKKKTVGITYTCCREDCDNSFKARTVWQKQCPQCREKREAPHRRRNKK</sequence>